<feature type="non-terminal residue" evidence="1">
    <location>
        <position position="96"/>
    </location>
</feature>
<evidence type="ECO:0000313" key="2">
    <source>
        <dbReference type="Proteomes" id="UP000045706"/>
    </source>
</evidence>
<proteinExistence type="predicted"/>
<organism evidence="1 2">
    <name type="scientific">Verticillium longisporum</name>
    <name type="common">Verticillium dahliae var. longisporum</name>
    <dbReference type="NCBI Taxonomy" id="100787"/>
    <lineage>
        <taxon>Eukaryota</taxon>
        <taxon>Fungi</taxon>
        <taxon>Dikarya</taxon>
        <taxon>Ascomycota</taxon>
        <taxon>Pezizomycotina</taxon>
        <taxon>Sordariomycetes</taxon>
        <taxon>Hypocreomycetidae</taxon>
        <taxon>Glomerellales</taxon>
        <taxon>Plectosphaerellaceae</taxon>
        <taxon>Verticillium</taxon>
    </lineage>
</organism>
<dbReference type="AlphaFoldDB" id="A0A0G4NRC4"/>
<feature type="non-terminal residue" evidence="1">
    <location>
        <position position="1"/>
    </location>
</feature>
<dbReference type="InterPro" id="IPR036291">
    <property type="entry name" value="NAD(P)-bd_dom_sf"/>
</dbReference>
<dbReference type="Proteomes" id="UP000045706">
    <property type="component" value="Unassembled WGS sequence"/>
</dbReference>
<dbReference type="Gene3D" id="3.40.50.720">
    <property type="entry name" value="NAD(P)-binding Rossmann-like Domain"/>
    <property type="match status" value="1"/>
</dbReference>
<accession>A0A0G4NRC4</accession>
<evidence type="ECO:0000313" key="1">
    <source>
        <dbReference type="EMBL" id="CRK48959.1"/>
    </source>
</evidence>
<reference evidence="2" key="1">
    <citation type="submission" date="2015-05" db="EMBL/GenBank/DDBJ databases">
        <authorList>
            <person name="Fogelqvist Johan"/>
        </authorList>
    </citation>
    <scope>NUCLEOTIDE SEQUENCE [LARGE SCALE GENOMIC DNA]</scope>
</reference>
<dbReference type="SUPFAM" id="SSF51735">
    <property type="entry name" value="NAD(P)-binding Rossmann-fold domains"/>
    <property type="match status" value="1"/>
</dbReference>
<sequence length="96" mass="10864">IFDRPGGKEWDYVFNCGGETRYSQEDEVYKLRSLGLSLAVGKEAARRKIKVFVELSTGMVYKPDSAPSKEGDKLKPWSKIAVYKLQAEEELSKMEG</sequence>
<protein>
    <recommendedName>
        <fullName evidence="3">NAD-dependent epimerase/dehydratase domain-containing protein</fullName>
    </recommendedName>
</protein>
<name>A0A0G4NRC4_VERLO</name>
<dbReference type="EMBL" id="CVQI01038153">
    <property type="protein sequence ID" value="CRK48959.1"/>
    <property type="molecule type" value="Genomic_DNA"/>
</dbReference>
<evidence type="ECO:0008006" key="3">
    <source>
        <dbReference type="Google" id="ProtNLM"/>
    </source>
</evidence>
<gene>
    <name evidence="1" type="ORF">BN1723_020707</name>
</gene>